<dbReference type="PANTHER" id="PTHR30065:SF8">
    <property type="entry name" value="FLAGELLAR BIOSYNTHETIC PROTEIN FLIR"/>
    <property type="match status" value="1"/>
</dbReference>
<evidence type="ECO:0000256" key="7">
    <source>
        <dbReference type="SAM" id="Phobius"/>
    </source>
</evidence>
<dbReference type="GO" id="GO:0006605">
    <property type="term" value="P:protein targeting"/>
    <property type="evidence" value="ECO:0007669"/>
    <property type="project" value="InterPro"/>
</dbReference>
<geneLocation type="plasmid" evidence="8 9">
    <name>AbAZ39_p4</name>
</geneLocation>
<feature type="transmembrane region" description="Helical" evidence="7">
    <location>
        <begin position="41"/>
        <end position="60"/>
    </location>
</feature>
<dbReference type="RefSeq" id="WP_040137946.1">
    <property type="nucleotide sequence ID" value="NZ_CP007797.1"/>
</dbReference>
<evidence type="ECO:0000256" key="2">
    <source>
        <dbReference type="ARBA" id="ARBA00009772"/>
    </source>
</evidence>
<keyword evidence="8" id="KW-0614">Plasmid</keyword>
<feature type="transmembrane region" description="Helical" evidence="7">
    <location>
        <begin position="80"/>
        <end position="104"/>
    </location>
</feature>
<keyword evidence="3" id="KW-1003">Cell membrane</keyword>
<evidence type="ECO:0000256" key="1">
    <source>
        <dbReference type="ARBA" id="ARBA00004651"/>
    </source>
</evidence>
<accession>A0A060DZJ3</accession>
<comment type="subcellular location">
    <subcellularLocation>
        <location evidence="1">Cell membrane</location>
        <topology evidence="1">Multi-pass membrane protein</topology>
    </subcellularLocation>
</comment>
<evidence type="ECO:0000256" key="4">
    <source>
        <dbReference type="ARBA" id="ARBA00022692"/>
    </source>
</evidence>
<keyword evidence="6 7" id="KW-0472">Membrane</keyword>
<comment type="similarity">
    <text evidence="2">Belongs to the FliR/MopE/SpaR family.</text>
</comment>
<dbReference type="Pfam" id="PF01311">
    <property type="entry name" value="Bac_export_1"/>
    <property type="match status" value="1"/>
</dbReference>
<proteinExistence type="inferred from homology"/>
<feature type="transmembrane region" description="Helical" evidence="7">
    <location>
        <begin position="183"/>
        <end position="205"/>
    </location>
</feature>
<feature type="transmembrane region" description="Helical" evidence="7">
    <location>
        <begin position="125"/>
        <end position="148"/>
    </location>
</feature>
<evidence type="ECO:0000256" key="3">
    <source>
        <dbReference type="ARBA" id="ARBA00022475"/>
    </source>
</evidence>
<dbReference type="Proteomes" id="UP000027186">
    <property type="component" value="Plasmid AbAZ39_p4"/>
</dbReference>
<keyword evidence="8" id="KW-0969">Cilium</keyword>
<evidence type="ECO:0000256" key="6">
    <source>
        <dbReference type="ARBA" id="ARBA00023136"/>
    </source>
</evidence>
<name>A0A060DZJ3_9PROT</name>
<reference evidence="8 9" key="1">
    <citation type="journal article" date="2014" name="Genome Announc.">
        <title>Complete Genome Sequence of the Model Rhizosphere Strain Azospirillum brasilense Az39, Successfully Applied in Agriculture.</title>
        <authorList>
            <person name="Rivera D."/>
            <person name="Revale S."/>
            <person name="Molina R."/>
            <person name="Gualpa J."/>
            <person name="Puente M."/>
            <person name="Maroniche G."/>
            <person name="Paris G."/>
            <person name="Baker D."/>
            <person name="Clavijo B."/>
            <person name="McLay K."/>
            <person name="Spaepen S."/>
            <person name="Perticari A."/>
            <person name="Vazquez M."/>
            <person name="Wisniewski-Dye F."/>
            <person name="Watkins C."/>
            <person name="Martinez-Abarca F."/>
            <person name="Vanderleyden J."/>
            <person name="Cassan F."/>
        </authorList>
    </citation>
    <scope>NUCLEOTIDE SEQUENCE [LARGE SCALE GENOMIC DNA]</scope>
    <source>
        <strain evidence="8 9">Az39</strain>
        <plasmid evidence="8">AbAZ39_p4</plasmid>
    </source>
</reference>
<evidence type="ECO:0000313" key="8">
    <source>
        <dbReference type="EMBL" id="AIB16214.1"/>
    </source>
</evidence>
<gene>
    <name evidence="8" type="ORF">ABAZ39_30625</name>
</gene>
<dbReference type="EMBL" id="CP007797">
    <property type="protein sequence ID" value="AIB16214.1"/>
    <property type="molecule type" value="Genomic_DNA"/>
</dbReference>
<feature type="transmembrane region" description="Helical" evidence="7">
    <location>
        <begin position="226"/>
        <end position="249"/>
    </location>
</feature>
<dbReference type="PRINTS" id="PR00953">
    <property type="entry name" value="TYPE3IMRPROT"/>
</dbReference>
<dbReference type="InterPro" id="IPR002010">
    <property type="entry name" value="T3SS_IM_R"/>
</dbReference>
<keyword evidence="4 7" id="KW-0812">Transmembrane</keyword>
<dbReference type="PANTHER" id="PTHR30065">
    <property type="entry name" value="FLAGELLAR BIOSYNTHETIC PROTEIN FLIR"/>
    <property type="match status" value="1"/>
</dbReference>
<dbReference type="AlphaFoldDB" id="A0A060DZJ3"/>
<evidence type="ECO:0000256" key="5">
    <source>
        <dbReference type="ARBA" id="ARBA00022989"/>
    </source>
</evidence>
<keyword evidence="8" id="KW-0282">Flagellum</keyword>
<feature type="transmembrane region" description="Helical" evidence="7">
    <location>
        <begin position="12"/>
        <end position="29"/>
    </location>
</feature>
<evidence type="ECO:0000313" key="9">
    <source>
        <dbReference type="Proteomes" id="UP000027186"/>
    </source>
</evidence>
<organism evidence="8 9">
    <name type="scientific">Azospirillum argentinense</name>
    <dbReference type="NCBI Taxonomy" id="2970906"/>
    <lineage>
        <taxon>Bacteria</taxon>
        <taxon>Pseudomonadati</taxon>
        <taxon>Pseudomonadota</taxon>
        <taxon>Alphaproteobacteria</taxon>
        <taxon>Rhodospirillales</taxon>
        <taxon>Azospirillaceae</taxon>
        <taxon>Azospirillum</taxon>
    </lineage>
</organism>
<dbReference type="KEGG" id="abq:ABAZ39_30625"/>
<keyword evidence="5 7" id="KW-1133">Transmembrane helix</keyword>
<keyword evidence="8" id="KW-0966">Cell projection</keyword>
<protein>
    <submittedName>
        <fullName evidence="8">Flagellar biosynthesis protein</fullName>
    </submittedName>
</protein>
<sequence>MDTLADLLSLEVYRAFLVFARVAAAVSLLPGFGELAVPPRVRLCIAIPVALALTPTVPGLPDRLPPDAAVMLEQIFAETVAGAFLGLGAKLFLASLQVAGNIAAQAMGLANPFGTDAAGFESGSILSGTLVIAGLALLFALDLHYLMIDALVRSYGSWPAATLPDPGMVAGRYAQLVGFTFRLGVQMAAPFLVFGMIANMALALVNRVMPSMPVYFVATPAMVGGGMLVFLVTAGAMVTAALAAMAGWLGGR</sequence>
<dbReference type="GO" id="GO:0005886">
    <property type="term" value="C:plasma membrane"/>
    <property type="evidence" value="ECO:0007669"/>
    <property type="project" value="UniProtKB-SubCell"/>
</dbReference>